<feature type="transmembrane region" description="Helical" evidence="9">
    <location>
        <begin position="414"/>
        <end position="443"/>
    </location>
</feature>
<keyword evidence="11" id="KW-1185">Reference proteome</keyword>
<dbReference type="Pfam" id="PF01594">
    <property type="entry name" value="AI-2E_transport"/>
    <property type="match status" value="1"/>
</dbReference>
<feature type="transmembrane region" description="Helical" evidence="9">
    <location>
        <begin position="259"/>
        <end position="278"/>
    </location>
</feature>
<dbReference type="InterPro" id="IPR002549">
    <property type="entry name" value="AI-2E-like"/>
</dbReference>
<name>A0ABT2HXH7_9MICO</name>
<feature type="region of interest" description="Disordered" evidence="8">
    <location>
        <begin position="1"/>
        <end position="78"/>
    </location>
</feature>
<comment type="caution">
    <text evidence="10">The sequence shown here is derived from an EMBL/GenBank/DDBJ whole genome shotgun (WGS) entry which is preliminary data.</text>
</comment>
<comment type="similarity">
    <text evidence="2">Belongs to the autoinducer-2 exporter (AI-2E) (TC 2.A.86) family.</text>
</comment>
<evidence type="ECO:0000256" key="7">
    <source>
        <dbReference type="ARBA" id="ARBA00023136"/>
    </source>
</evidence>
<evidence type="ECO:0000256" key="2">
    <source>
        <dbReference type="ARBA" id="ARBA00009773"/>
    </source>
</evidence>
<keyword evidence="5 9" id="KW-0812">Transmembrane</keyword>
<feature type="transmembrane region" description="Helical" evidence="9">
    <location>
        <begin position="121"/>
        <end position="149"/>
    </location>
</feature>
<keyword evidence="3" id="KW-0813">Transport</keyword>
<evidence type="ECO:0000256" key="6">
    <source>
        <dbReference type="ARBA" id="ARBA00022989"/>
    </source>
</evidence>
<dbReference type="PANTHER" id="PTHR21716">
    <property type="entry name" value="TRANSMEMBRANE PROTEIN"/>
    <property type="match status" value="1"/>
</dbReference>
<keyword evidence="4" id="KW-1003">Cell membrane</keyword>
<protein>
    <submittedName>
        <fullName evidence="10">AI-2E family transporter</fullName>
    </submittedName>
</protein>
<feature type="compositionally biased region" description="Basic and acidic residues" evidence="8">
    <location>
        <begin position="12"/>
        <end position="25"/>
    </location>
</feature>
<gene>
    <name evidence="10" type="ORF">M3D15_06680</name>
</gene>
<reference evidence="10 11" key="1">
    <citation type="submission" date="2022-04" db="EMBL/GenBank/DDBJ databases">
        <title>Human microbiome associated bacterial genomes.</title>
        <authorList>
            <person name="Sandstrom S."/>
            <person name="Salamzade R."/>
            <person name="Kalan L.R."/>
        </authorList>
    </citation>
    <scope>NUCLEOTIDE SEQUENCE [LARGE SCALE GENOMIC DNA]</scope>
    <source>
        <strain evidence="11">p3-SID1799</strain>
    </source>
</reference>
<evidence type="ECO:0000256" key="5">
    <source>
        <dbReference type="ARBA" id="ARBA00022692"/>
    </source>
</evidence>
<keyword evidence="7 9" id="KW-0472">Membrane</keyword>
<evidence type="ECO:0000256" key="9">
    <source>
        <dbReference type="SAM" id="Phobius"/>
    </source>
</evidence>
<dbReference type="PANTHER" id="PTHR21716:SF53">
    <property type="entry name" value="PERMEASE PERM-RELATED"/>
    <property type="match status" value="1"/>
</dbReference>
<dbReference type="Proteomes" id="UP001525379">
    <property type="component" value="Unassembled WGS sequence"/>
</dbReference>
<keyword evidence="6 9" id="KW-1133">Transmembrane helix</keyword>
<evidence type="ECO:0000256" key="1">
    <source>
        <dbReference type="ARBA" id="ARBA00004651"/>
    </source>
</evidence>
<evidence type="ECO:0000313" key="11">
    <source>
        <dbReference type="Proteomes" id="UP001525379"/>
    </source>
</evidence>
<evidence type="ECO:0000256" key="4">
    <source>
        <dbReference type="ARBA" id="ARBA00022475"/>
    </source>
</evidence>
<feature type="transmembrane region" description="Helical" evidence="9">
    <location>
        <begin position="345"/>
        <end position="373"/>
    </location>
</feature>
<feature type="transmembrane region" description="Helical" evidence="9">
    <location>
        <begin position="319"/>
        <end position="338"/>
    </location>
</feature>
<proteinExistence type="inferred from homology"/>
<dbReference type="EMBL" id="JALXSQ010000023">
    <property type="protein sequence ID" value="MCT2043015.1"/>
    <property type="molecule type" value="Genomic_DNA"/>
</dbReference>
<evidence type="ECO:0000256" key="8">
    <source>
        <dbReference type="SAM" id="MobiDB-lite"/>
    </source>
</evidence>
<feature type="compositionally biased region" description="Basic residues" evidence="8">
    <location>
        <begin position="1"/>
        <end position="11"/>
    </location>
</feature>
<dbReference type="RefSeq" id="WP_206394100.1">
    <property type="nucleotide sequence ID" value="NZ_JAFDPW010000001.1"/>
</dbReference>
<feature type="transmembrane region" description="Helical" evidence="9">
    <location>
        <begin position="379"/>
        <end position="402"/>
    </location>
</feature>
<feature type="transmembrane region" description="Helical" evidence="9">
    <location>
        <begin position="169"/>
        <end position="194"/>
    </location>
</feature>
<feature type="compositionally biased region" description="Basic and acidic residues" evidence="8">
    <location>
        <begin position="41"/>
        <end position="62"/>
    </location>
</feature>
<evidence type="ECO:0000313" key="10">
    <source>
        <dbReference type="EMBL" id="MCT2043015.1"/>
    </source>
</evidence>
<evidence type="ECO:0000256" key="3">
    <source>
        <dbReference type="ARBA" id="ARBA00022448"/>
    </source>
</evidence>
<sequence length="465" mass="49444">MKLPFRTKARTKHAESRVSEHDDATHAPARGDSNATPTTQEHLEQHHEDHLKKQRPITREQPETAAAEHATRREAQHDVVAATARDENAGPDEGRGTRPAAVALLWTDAFGRTSLRALQSLILLVLASLVIFGLVKVSIVVIPVLLALIVASSTWPIIRFLTRRKWPNVLAAVTVLLSVVVLLGGAITLVVLAVEQQWADLSKKANEGVIALISWAQSQFGLVIDEAQVNAWIEQVKGLVFTKEAGASAAHGVSAGLSVAGDLATSLVLFLVVLFFFMKDGPQMWNFLIGRSVGPQRERLQLVGRRAVAVMGGYVRGTATVALVDAVFIGIGLAIVGVPLAFPLAVVVFICAFIPVVGAVLAGVIAALVTLVTNGPVEAMIVVGIVIAVNQLEGNFLAPVLLGRSLKLHELVVLLALTVGTVLGGIIGTLLSVPLTAVAWAVIQGWNEPLPTLERETVEEETHGA</sequence>
<accession>A0ABT2HXH7</accession>
<comment type="subcellular location">
    <subcellularLocation>
        <location evidence="1">Cell membrane</location>
        <topology evidence="1">Multi-pass membrane protein</topology>
    </subcellularLocation>
</comment>
<organism evidence="10 11">
    <name type="scientific">Pseudoclavibacter albus</name>
    <dbReference type="NCBI Taxonomy" id="272241"/>
    <lineage>
        <taxon>Bacteria</taxon>
        <taxon>Bacillati</taxon>
        <taxon>Actinomycetota</taxon>
        <taxon>Actinomycetes</taxon>
        <taxon>Micrococcales</taxon>
        <taxon>Microbacteriaceae</taxon>
        <taxon>Pseudoclavibacter</taxon>
    </lineage>
</organism>